<evidence type="ECO:0000256" key="2">
    <source>
        <dbReference type="SAM" id="SignalP"/>
    </source>
</evidence>
<reference evidence="3 4" key="1">
    <citation type="submission" date="2020-11" db="EMBL/GenBank/DDBJ databases">
        <authorList>
            <person name="Lassalle F."/>
        </authorList>
    </citation>
    <scope>NUCLEOTIDE SEQUENCE [LARGE SCALE GENOMIC DNA]</scope>
    <source>
        <strain evidence="3 4">JC140</strain>
    </source>
</reference>
<comment type="caution">
    <text evidence="3">The sequence shown here is derived from an EMBL/GenBank/DDBJ whole genome shotgun (WGS) entry which is preliminary data.</text>
</comment>
<evidence type="ECO:0000313" key="4">
    <source>
        <dbReference type="Proteomes" id="UP000606921"/>
    </source>
</evidence>
<accession>A0ABN7K2A5</accession>
<organism evidence="3 4">
    <name type="scientific">Pseudorhizobium endolithicum</name>
    <dbReference type="NCBI Taxonomy" id="1191678"/>
    <lineage>
        <taxon>Bacteria</taxon>
        <taxon>Pseudomonadati</taxon>
        <taxon>Pseudomonadota</taxon>
        <taxon>Alphaproteobacteria</taxon>
        <taxon>Hyphomicrobiales</taxon>
        <taxon>Rhizobiaceae</taxon>
        <taxon>Rhizobium/Agrobacterium group</taxon>
        <taxon>Pseudorhizobium</taxon>
    </lineage>
</organism>
<dbReference type="EMBL" id="CABFWF030000018">
    <property type="protein sequence ID" value="CAD7054893.1"/>
    <property type="molecule type" value="Genomic_DNA"/>
</dbReference>
<dbReference type="Proteomes" id="UP000606921">
    <property type="component" value="Unassembled WGS sequence"/>
</dbReference>
<feature type="chain" id="PRO_5046491859" evidence="2">
    <location>
        <begin position="23"/>
        <end position="427"/>
    </location>
</feature>
<name>A0ABN7K2A5_9HYPH</name>
<feature type="region of interest" description="Disordered" evidence="1">
    <location>
        <begin position="368"/>
        <end position="399"/>
    </location>
</feature>
<keyword evidence="2" id="KW-0732">Signal</keyword>
<proteinExistence type="predicted"/>
<sequence length="427" mass="45845">MPLAVLRPVALVGVLLTGAALARPAAAENAPELAPYVMLRSLQFVQDTVALGDHSAGEMQRFMLGKIDRALRSAHPSTYDDPRNVDAALIYAMSGGNPETLEYLVERDVSGNFDSRVADLLRKYVGGQGTLVAKSLGEMAKEYRDEAIGPYIALVSGNVTLPVDPKEALVFYDLARLGAPGTIVEEAALRRSVAIAVDADMVGEGLAYSRKYARRFVHSPYASQFVDFFVQLVVEHYPSVAEHDIDGTVEFMDVDRRREVFLRIARRSTLEGKNELARLASGRAAALSGLEGEPPEALARLYGGVANIPTSDVTSAVRDLAAIPEDELSPRDRALRAAAQAIAEEVLRKPRPESLAQDAVVTLPSTPDAVAAKASPGDDPSGPADTGRPLPAGSTVKFDSEIQNFVESGRSRLSEIDELLKEEGVPQ</sequence>
<keyword evidence="4" id="KW-1185">Reference proteome</keyword>
<evidence type="ECO:0000256" key="1">
    <source>
        <dbReference type="SAM" id="MobiDB-lite"/>
    </source>
</evidence>
<gene>
    <name evidence="3" type="ORF">REJC140_02243</name>
</gene>
<dbReference type="RefSeq" id="WP_142594200.1">
    <property type="nucleotide sequence ID" value="NZ_CABFWF030000018.1"/>
</dbReference>
<protein>
    <submittedName>
        <fullName evidence="3">Chemotaxis protein</fullName>
    </submittedName>
</protein>
<evidence type="ECO:0000313" key="3">
    <source>
        <dbReference type="EMBL" id="CAD7054893.1"/>
    </source>
</evidence>
<feature type="signal peptide" evidence="2">
    <location>
        <begin position="1"/>
        <end position="22"/>
    </location>
</feature>
<dbReference type="NCBIfam" id="NF009442">
    <property type="entry name" value="PRK12798.1-4"/>
    <property type="match status" value="1"/>
</dbReference>